<protein>
    <submittedName>
        <fullName evidence="5">Winged helix-turn-helix transcriptional regulator</fullName>
    </submittedName>
</protein>
<accession>A0ABW5I218</accession>
<sequence>MSADAQLSARMDPACPMAAFPFHVGGKWTGMVVVALLDGPRRFGHLRQVLGVSSAKVLTETLRDMARDGLLTRTDHQANPPHVTYELTDLGRSLLPVIDAMREWSDQHLADLLAHRQNHSLATESDAAPTPSSPPK</sequence>
<dbReference type="SUPFAM" id="SSF46785">
    <property type="entry name" value="Winged helix' DNA-binding domain"/>
    <property type="match status" value="1"/>
</dbReference>
<evidence type="ECO:0000256" key="1">
    <source>
        <dbReference type="ARBA" id="ARBA00023015"/>
    </source>
</evidence>
<organism evidence="5 6">
    <name type="scientific">Amycolatopsis albidoflavus</name>
    <dbReference type="NCBI Taxonomy" id="102226"/>
    <lineage>
        <taxon>Bacteria</taxon>
        <taxon>Bacillati</taxon>
        <taxon>Actinomycetota</taxon>
        <taxon>Actinomycetes</taxon>
        <taxon>Pseudonocardiales</taxon>
        <taxon>Pseudonocardiaceae</taxon>
        <taxon>Amycolatopsis</taxon>
    </lineage>
</organism>
<dbReference type="EMBL" id="JBHUKQ010000012">
    <property type="protein sequence ID" value="MFD2482587.1"/>
    <property type="molecule type" value="Genomic_DNA"/>
</dbReference>
<dbReference type="Pfam" id="PF01638">
    <property type="entry name" value="HxlR"/>
    <property type="match status" value="1"/>
</dbReference>
<evidence type="ECO:0000256" key="3">
    <source>
        <dbReference type="ARBA" id="ARBA00023163"/>
    </source>
</evidence>
<dbReference type="Gene3D" id="1.10.10.10">
    <property type="entry name" value="Winged helix-like DNA-binding domain superfamily/Winged helix DNA-binding domain"/>
    <property type="match status" value="1"/>
</dbReference>
<keyword evidence="3" id="KW-0804">Transcription</keyword>
<dbReference type="PANTHER" id="PTHR33204:SF18">
    <property type="entry name" value="TRANSCRIPTIONAL REGULATORY PROTEIN"/>
    <property type="match status" value="1"/>
</dbReference>
<proteinExistence type="predicted"/>
<evidence type="ECO:0000313" key="5">
    <source>
        <dbReference type="EMBL" id="MFD2482587.1"/>
    </source>
</evidence>
<evidence type="ECO:0000313" key="6">
    <source>
        <dbReference type="Proteomes" id="UP001597542"/>
    </source>
</evidence>
<keyword evidence="2" id="KW-0238">DNA-binding</keyword>
<dbReference type="RefSeq" id="WP_344265386.1">
    <property type="nucleotide sequence ID" value="NZ_BAAAHV010000003.1"/>
</dbReference>
<dbReference type="Proteomes" id="UP001597542">
    <property type="component" value="Unassembled WGS sequence"/>
</dbReference>
<gene>
    <name evidence="5" type="ORF">ACFSUT_20015</name>
</gene>
<keyword evidence="1" id="KW-0805">Transcription regulation</keyword>
<dbReference type="InterPro" id="IPR036390">
    <property type="entry name" value="WH_DNA-bd_sf"/>
</dbReference>
<evidence type="ECO:0000256" key="2">
    <source>
        <dbReference type="ARBA" id="ARBA00023125"/>
    </source>
</evidence>
<reference evidence="6" key="1">
    <citation type="journal article" date="2019" name="Int. J. Syst. Evol. Microbiol.">
        <title>The Global Catalogue of Microorganisms (GCM) 10K type strain sequencing project: providing services to taxonomists for standard genome sequencing and annotation.</title>
        <authorList>
            <consortium name="The Broad Institute Genomics Platform"/>
            <consortium name="The Broad Institute Genome Sequencing Center for Infectious Disease"/>
            <person name="Wu L."/>
            <person name="Ma J."/>
        </authorList>
    </citation>
    <scope>NUCLEOTIDE SEQUENCE [LARGE SCALE GENOMIC DNA]</scope>
    <source>
        <strain evidence="6">CGMCC 4.7638</strain>
    </source>
</reference>
<comment type="caution">
    <text evidence="5">The sequence shown here is derived from an EMBL/GenBank/DDBJ whole genome shotgun (WGS) entry which is preliminary data.</text>
</comment>
<evidence type="ECO:0000259" key="4">
    <source>
        <dbReference type="PROSITE" id="PS51118"/>
    </source>
</evidence>
<dbReference type="PROSITE" id="PS51118">
    <property type="entry name" value="HTH_HXLR"/>
    <property type="match status" value="1"/>
</dbReference>
<dbReference type="InterPro" id="IPR036388">
    <property type="entry name" value="WH-like_DNA-bd_sf"/>
</dbReference>
<dbReference type="InterPro" id="IPR002577">
    <property type="entry name" value="HTH_HxlR"/>
</dbReference>
<feature type="domain" description="HTH hxlR-type" evidence="4">
    <location>
        <begin position="15"/>
        <end position="113"/>
    </location>
</feature>
<keyword evidence="6" id="KW-1185">Reference proteome</keyword>
<dbReference type="PANTHER" id="PTHR33204">
    <property type="entry name" value="TRANSCRIPTIONAL REGULATOR, MARR FAMILY"/>
    <property type="match status" value="1"/>
</dbReference>
<name>A0ABW5I218_9PSEU</name>